<feature type="chain" id="PRO_5004507890" evidence="3">
    <location>
        <begin position="21"/>
        <end position="238"/>
    </location>
</feature>
<evidence type="ECO:0000256" key="1">
    <source>
        <dbReference type="ARBA" id="ARBA00005445"/>
    </source>
</evidence>
<dbReference type="Proteomes" id="UP000016923">
    <property type="component" value="Unassembled WGS sequence"/>
</dbReference>
<evidence type="ECO:0000256" key="3">
    <source>
        <dbReference type="SAM" id="SignalP"/>
    </source>
</evidence>
<keyword evidence="2 3" id="KW-0732">Signal</keyword>
<dbReference type="OMA" id="IFWQTAG"/>
<dbReference type="InterPro" id="IPR021884">
    <property type="entry name" value="Ice-bd_prot"/>
</dbReference>
<protein>
    <submittedName>
        <fullName evidence="4">Outer membrane autotransporter barrel</fullName>
    </submittedName>
</protein>
<dbReference type="STRING" id="1262450.S3D1M9"/>
<dbReference type="eggNOG" id="ENOG502SDY2">
    <property type="taxonomic scope" value="Eukaryota"/>
</dbReference>
<dbReference type="HOGENOM" id="CLU_082497_0_0_1"/>
<name>S3D1M9_OPHP1</name>
<evidence type="ECO:0000256" key="2">
    <source>
        <dbReference type="ARBA" id="ARBA00022729"/>
    </source>
</evidence>
<dbReference type="EMBL" id="KE148151">
    <property type="protein sequence ID" value="EPE07155.1"/>
    <property type="molecule type" value="Genomic_DNA"/>
</dbReference>
<evidence type="ECO:0000313" key="4">
    <source>
        <dbReference type="EMBL" id="EPE07155.1"/>
    </source>
</evidence>
<organism evidence="4 5">
    <name type="scientific">Ophiostoma piceae (strain UAMH 11346)</name>
    <name type="common">Sap stain fungus</name>
    <dbReference type="NCBI Taxonomy" id="1262450"/>
    <lineage>
        <taxon>Eukaryota</taxon>
        <taxon>Fungi</taxon>
        <taxon>Dikarya</taxon>
        <taxon>Ascomycota</taxon>
        <taxon>Pezizomycotina</taxon>
        <taxon>Sordariomycetes</taxon>
        <taxon>Sordariomycetidae</taxon>
        <taxon>Ophiostomatales</taxon>
        <taxon>Ophiostomataceae</taxon>
        <taxon>Ophiostoma</taxon>
    </lineage>
</organism>
<dbReference type="AlphaFoldDB" id="S3D1M9"/>
<dbReference type="OrthoDB" id="10264374at2759"/>
<evidence type="ECO:0000313" key="5">
    <source>
        <dbReference type="Proteomes" id="UP000016923"/>
    </source>
</evidence>
<sequence length="238" mass="24533">MLLAKQFIPLLIAAAINVNAQVDLGTALSFGVLGSSTVTNTGPTTIEGDVGVSPGTAITGFPPGIVTDGTTHAGDAVAAQAQSDALTAYNQAAGQSAGVDLTDQDLGDLRLTPGVYTFASSAQLTGSLTLDAQGNTDSFWIFQIDSTLTTATDSSVILVNGASSCNVFWQVGSSATLGSGTAFSGNILALESITLVSESTVDVVVLFVESIVFFIFHNHIVNYDIIIVFFFHASIIFL</sequence>
<keyword evidence="5" id="KW-1185">Reference proteome</keyword>
<comment type="similarity">
    <text evidence="1">Belongs to the ice-binding protein family.</text>
</comment>
<dbReference type="VEuPathDB" id="FungiDB:F503_07806"/>
<proteinExistence type="inferred from homology"/>
<reference evidence="4 5" key="1">
    <citation type="journal article" date="2013" name="BMC Genomics">
        <title>The genome and transcriptome of the pine saprophyte Ophiostoma piceae, and a comparison with the bark beetle-associated pine pathogen Grosmannia clavigera.</title>
        <authorList>
            <person name="Haridas S."/>
            <person name="Wang Y."/>
            <person name="Lim L."/>
            <person name="Massoumi Alamouti S."/>
            <person name="Jackman S."/>
            <person name="Docking R."/>
            <person name="Robertson G."/>
            <person name="Birol I."/>
            <person name="Bohlmann J."/>
            <person name="Breuil C."/>
        </authorList>
    </citation>
    <scope>NUCLEOTIDE SEQUENCE [LARGE SCALE GENOMIC DNA]</scope>
    <source>
        <strain evidence="4 5">UAMH 11346</strain>
    </source>
</reference>
<accession>S3D1M9</accession>
<gene>
    <name evidence="4" type="ORF">F503_07806</name>
</gene>
<feature type="signal peptide" evidence="3">
    <location>
        <begin position="1"/>
        <end position="20"/>
    </location>
</feature>
<dbReference type="Pfam" id="PF11999">
    <property type="entry name" value="Ice_binding"/>
    <property type="match status" value="1"/>
</dbReference>